<proteinExistence type="predicted"/>
<keyword evidence="1" id="KW-1133">Transmembrane helix</keyword>
<comment type="caution">
    <text evidence="3">The sequence shown here is derived from an EMBL/GenBank/DDBJ whole genome shotgun (WGS) entry which is preliminary data.</text>
</comment>
<feature type="transmembrane region" description="Helical" evidence="1">
    <location>
        <begin position="12"/>
        <end position="29"/>
    </location>
</feature>
<dbReference type="Pfam" id="PF14358">
    <property type="entry name" value="DUF4405"/>
    <property type="match status" value="1"/>
</dbReference>
<dbReference type="RefSeq" id="WP_242177994.1">
    <property type="nucleotide sequence ID" value="NZ_JAKQYM010000004.1"/>
</dbReference>
<dbReference type="EMBL" id="JAKQYM010000004">
    <property type="protein sequence ID" value="MCI2228863.1"/>
    <property type="molecule type" value="Genomic_DNA"/>
</dbReference>
<gene>
    <name evidence="3" type="ORF">MC378_06755</name>
</gene>
<name>A0A9X1VNI8_9FLAO</name>
<keyword evidence="1" id="KW-0812">Transmembrane</keyword>
<evidence type="ECO:0000313" key="3">
    <source>
        <dbReference type="EMBL" id="MCI2228863.1"/>
    </source>
</evidence>
<feature type="transmembrane region" description="Helical" evidence="1">
    <location>
        <begin position="215"/>
        <end position="235"/>
    </location>
</feature>
<feature type="transmembrane region" description="Helical" evidence="1">
    <location>
        <begin position="35"/>
        <end position="55"/>
    </location>
</feature>
<reference evidence="3" key="1">
    <citation type="submission" date="2022-02" db="EMBL/GenBank/DDBJ databases">
        <title>Polaribacter sp. MSW13, isolated from seawater.</title>
        <authorList>
            <person name="Kristyanto S."/>
            <person name="Jung J."/>
            <person name="Jeon C.O."/>
        </authorList>
    </citation>
    <scope>NUCLEOTIDE SEQUENCE</scope>
    <source>
        <strain evidence="3">MSW13</strain>
    </source>
</reference>
<keyword evidence="4" id="KW-1185">Reference proteome</keyword>
<accession>A0A9X1VNI8</accession>
<dbReference type="Proteomes" id="UP001139369">
    <property type="component" value="Unassembled WGS sequence"/>
</dbReference>
<feature type="transmembrane region" description="Helical" evidence="1">
    <location>
        <begin position="76"/>
        <end position="96"/>
    </location>
</feature>
<dbReference type="InterPro" id="IPR025517">
    <property type="entry name" value="DUF4405"/>
</dbReference>
<keyword evidence="1" id="KW-0472">Membrane</keyword>
<evidence type="ECO:0000259" key="2">
    <source>
        <dbReference type="Pfam" id="PF14358"/>
    </source>
</evidence>
<feature type="domain" description="Flavinylation-associated cytochrome" evidence="2">
    <location>
        <begin position="78"/>
        <end position="137"/>
    </location>
</feature>
<dbReference type="AlphaFoldDB" id="A0A9X1VNI8"/>
<organism evidence="3 4">
    <name type="scientific">Polaribacter marinus</name>
    <dbReference type="NCBI Taxonomy" id="2916838"/>
    <lineage>
        <taxon>Bacteria</taxon>
        <taxon>Pseudomonadati</taxon>
        <taxon>Bacteroidota</taxon>
        <taxon>Flavobacteriia</taxon>
        <taxon>Flavobacteriales</taxon>
        <taxon>Flavobacteriaceae</taxon>
    </lineage>
</organism>
<sequence>MSKQNTGKVNKTRGFLDLFFFVLMILVLIPQSTGIAIHEWFSFILLLPFFLHLIVNWNWIVTHSKKLFERKIKFDYIFNWVLYIVMLVVTVSGIVISEAALPSIGIHFKITPFWTMIHNASASLFIGFLGIHLALHWKWIVTTIKKLHFISDFHHIKPLINIIKKHKTALLVLISISAVLSFGIWFIGFTDWAENINSNSIQNQTADSEQLPKQWLIYVLPLVKVSVLLCIPAVLTRRIIKIKTKFKN</sequence>
<evidence type="ECO:0000313" key="4">
    <source>
        <dbReference type="Proteomes" id="UP001139369"/>
    </source>
</evidence>
<evidence type="ECO:0000256" key="1">
    <source>
        <dbReference type="SAM" id="Phobius"/>
    </source>
</evidence>
<feature type="transmembrane region" description="Helical" evidence="1">
    <location>
        <begin position="116"/>
        <end position="137"/>
    </location>
</feature>
<feature type="transmembrane region" description="Helical" evidence="1">
    <location>
        <begin position="169"/>
        <end position="188"/>
    </location>
</feature>
<protein>
    <submittedName>
        <fullName evidence="3">DUF4405 domain-containing protein</fullName>
    </submittedName>
</protein>